<dbReference type="InterPro" id="IPR029044">
    <property type="entry name" value="Nucleotide-diphossugar_trans"/>
</dbReference>
<dbReference type="Gene3D" id="3.40.50.2000">
    <property type="entry name" value="Glycogen Phosphorylase B"/>
    <property type="match status" value="2"/>
</dbReference>
<keyword evidence="1" id="KW-0328">Glycosyltransferase</keyword>
<reference evidence="6 7" key="1">
    <citation type="submission" date="2019-07" db="EMBL/GenBank/DDBJ databases">
        <title>Rhodococcus cavernicolus sp. nov., isolated from a cave.</title>
        <authorList>
            <person name="Lee S.D."/>
        </authorList>
    </citation>
    <scope>NUCLEOTIDE SEQUENCE [LARGE SCALE GENOMIC DNA]</scope>
    <source>
        <strain evidence="6 7">C1-24</strain>
    </source>
</reference>
<dbReference type="Proteomes" id="UP000322244">
    <property type="component" value="Unassembled WGS sequence"/>
</dbReference>
<dbReference type="PANTHER" id="PTHR12526">
    <property type="entry name" value="GLYCOSYLTRANSFERASE"/>
    <property type="match status" value="1"/>
</dbReference>
<evidence type="ECO:0000256" key="1">
    <source>
        <dbReference type="ARBA" id="ARBA00022676"/>
    </source>
</evidence>
<dbReference type="SUPFAM" id="SSF53448">
    <property type="entry name" value="Nucleotide-diphospho-sugar transferases"/>
    <property type="match status" value="1"/>
</dbReference>
<evidence type="ECO:0000256" key="3">
    <source>
        <dbReference type="SAM" id="MobiDB-lite"/>
    </source>
</evidence>
<gene>
    <name evidence="6" type="ORF">FOY51_04540</name>
</gene>
<evidence type="ECO:0000259" key="5">
    <source>
        <dbReference type="Pfam" id="PF13439"/>
    </source>
</evidence>
<dbReference type="GO" id="GO:0016757">
    <property type="term" value="F:glycosyltransferase activity"/>
    <property type="evidence" value="ECO:0007669"/>
    <property type="project" value="UniProtKB-KW"/>
</dbReference>
<feature type="domain" description="Glycosyl transferase family 1" evidence="4">
    <location>
        <begin position="455"/>
        <end position="598"/>
    </location>
</feature>
<dbReference type="OrthoDB" id="9771846at2"/>
<accession>A0A5A7SJA7</accession>
<protein>
    <submittedName>
        <fullName evidence="6">Glycosyltransferase</fullName>
    </submittedName>
</protein>
<dbReference type="AlphaFoldDB" id="A0A5A7SJA7"/>
<dbReference type="CDD" id="cd03801">
    <property type="entry name" value="GT4_PimA-like"/>
    <property type="match status" value="1"/>
</dbReference>
<dbReference type="PANTHER" id="PTHR12526:SF636">
    <property type="entry name" value="BLL3647 PROTEIN"/>
    <property type="match status" value="1"/>
</dbReference>
<dbReference type="InterPro" id="IPR001296">
    <property type="entry name" value="Glyco_trans_1"/>
</dbReference>
<feature type="compositionally biased region" description="Low complexity" evidence="3">
    <location>
        <begin position="433"/>
        <end position="442"/>
    </location>
</feature>
<dbReference type="EMBL" id="VLNY01000002">
    <property type="protein sequence ID" value="KAA0024331.1"/>
    <property type="molecule type" value="Genomic_DNA"/>
</dbReference>
<feature type="region of interest" description="Disordered" evidence="3">
    <location>
        <begin position="433"/>
        <end position="452"/>
    </location>
</feature>
<keyword evidence="7" id="KW-1185">Reference proteome</keyword>
<keyword evidence="2 6" id="KW-0808">Transferase</keyword>
<dbReference type="SUPFAM" id="SSF53756">
    <property type="entry name" value="UDP-Glycosyltransferase/glycogen phosphorylase"/>
    <property type="match status" value="1"/>
</dbReference>
<dbReference type="Pfam" id="PF00534">
    <property type="entry name" value="Glycos_transf_1"/>
    <property type="match status" value="1"/>
</dbReference>
<evidence type="ECO:0000313" key="6">
    <source>
        <dbReference type="EMBL" id="KAA0024331.1"/>
    </source>
</evidence>
<dbReference type="InterPro" id="IPR028098">
    <property type="entry name" value="Glyco_trans_4-like_N"/>
</dbReference>
<comment type="caution">
    <text evidence="6">The sequence shown here is derived from an EMBL/GenBank/DDBJ whole genome shotgun (WGS) entry which is preliminary data.</text>
</comment>
<organism evidence="6 7">
    <name type="scientific">Antrihabitans cavernicola</name>
    <dbReference type="NCBI Taxonomy" id="2495913"/>
    <lineage>
        <taxon>Bacteria</taxon>
        <taxon>Bacillati</taxon>
        <taxon>Actinomycetota</taxon>
        <taxon>Actinomycetes</taxon>
        <taxon>Mycobacteriales</taxon>
        <taxon>Nocardiaceae</taxon>
        <taxon>Antrihabitans</taxon>
    </lineage>
</organism>
<dbReference type="Pfam" id="PF13439">
    <property type="entry name" value="Glyco_transf_4"/>
    <property type="match status" value="1"/>
</dbReference>
<evidence type="ECO:0000256" key="2">
    <source>
        <dbReference type="ARBA" id="ARBA00022679"/>
    </source>
</evidence>
<evidence type="ECO:0000313" key="7">
    <source>
        <dbReference type="Proteomes" id="UP000322244"/>
    </source>
</evidence>
<feature type="domain" description="Glycosyltransferase subfamily 4-like N-terminal" evidence="5">
    <location>
        <begin position="289"/>
        <end position="431"/>
    </location>
</feature>
<proteinExistence type="predicted"/>
<sequence length="632" mass="69479">MKSCLTSVAAHLPELKVHVWDNSGPDYVGMEGVRVEFPTVEWHGGNVNVGFAAGVNALAELVPECDLLLLNPDAELLGPLDGTRRAIRRHDVAAAAPTVVDSANPESESNARPWDVAHRPLTLTRALVARVGYAERLRNTPFSDMYRSKPIDVAGYLTGACLGISRDAWEAVGPFDEEFFLYGEELHWQRRAVEAGFRLELVDEPGIEHGGHGTVANDTVASLRSRDHLRANIALNLDLAFGGKRGDIYLASTSILDRIQRSAKASRKARRQPPGARPSVVITTNRLVYGGAERQTVLLATELDRRGYAVTVCCVQRFGPLVREMPMSVRLVRQPWWFPALDLDEGPQVVITDATNTEAGFGTLWKRRRADRKWIVAGHTPPNIDAPTYSAPLAAAFRRADGFIALSERHWEELTEHQELNRVHFTAPNGVMSAESLSSSESMGPNPSPAQRGRVPQLVMLSRIVEHKNPHLLVEALEGLDHLPWELSIYGDGPDRERLQALTPKSLDGRVHWRGWSPGPEHAFAECDLVCVPSGAEAFPLVILEAMARRIPVVASAVCAVPEMLDAGAAGVLVDPITVDAWRSTLSQLLENPDELPELGMRGYLRTKSHYTIETMADAYEAAIDAVFSPQR</sequence>
<dbReference type="Gene3D" id="3.90.550.10">
    <property type="entry name" value="Spore Coat Polysaccharide Biosynthesis Protein SpsA, Chain A"/>
    <property type="match status" value="1"/>
</dbReference>
<name>A0A5A7SJA7_9NOCA</name>
<evidence type="ECO:0000259" key="4">
    <source>
        <dbReference type="Pfam" id="PF00534"/>
    </source>
</evidence>